<dbReference type="RefSeq" id="WP_073304271.1">
    <property type="nucleotide sequence ID" value="NZ_FRAW01000014.1"/>
</dbReference>
<keyword evidence="1" id="KW-0732">Signal</keyword>
<feature type="chain" id="PRO_5012048232" description="MetA-pathway of phenol degradation" evidence="1">
    <location>
        <begin position="24"/>
        <end position="263"/>
    </location>
</feature>
<sequence length="263" mass="28847">MFDGSRFFFVAALALLFAGCAMTSSGNFVGEAGALKYSTDEKKYRFAEAGLSVGGNDAYRLYSPNHETGLAGGAVHFRAELFSLDYSLLGNRGGIFFSVPVTIPLDAGIRPSIVQWVGPFYGGAGVSFVGGIYPNLQDDDYEPKADDSWGRFDGFILYSLGGGFLLDVTEKFSLGAYMTWERVAFNSGGDVYKNYGFYLDILDDTHGEENLPAYSSRKMLTTIGVQAFARFKRPLGFYLEYAPGDLFQNNTAWKLKSGVILLY</sequence>
<dbReference type="AlphaFoldDB" id="A0A1M6UK31"/>
<evidence type="ECO:0008006" key="4">
    <source>
        <dbReference type="Google" id="ProtNLM"/>
    </source>
</evidence>
<evidence type="ECO:0000313" key="2">
    <source>
        <dbReference type="EMBL" id="SHK69468.1"/>
    </source>
</evidence>
<name>A0A1M6UK31_9BACT</name>
<organism evidence="2 3">
    <name type="scientific">Fibrobacter intestinalis</name>
    <dbReference type="NCBI Taxonomy" id="28122"/>
    <lineage>
        <taxon>Bacteria</taxon>
        <taxon>Pseudomonadati</taxon>
        <taxon>Fibrobacterota</taxon>
        <taxon>Fibrobacteria</taxon>
        <taxon>Fibrobacterales</taxon>
        <taxon>Fibrobacteraceae</taxon>
        <taxon>Fibrobacter</taxon>
    </lineage>
</organism>
<evidence type="ECO:0000256" key="1">
    <source>
        <dbReference type="SAM" id="SignalP"/>
    </source>
</evidence>
<protein>
    <recommendedName>
        <fullName evidence="4">MetA-pathway of phenol degradation</fullName>
    </recommendedName>
</protein>
<accession>A0A1M6UK31</accession>
<proteinExistence type="predicted"/>
<dbReference type="EMBL" id="FRAW01000014">
    <property type="protein sequence ID" value="SHK69468.1"/>
    <property type="molecule type" value="Genomic_DNA"/>
</dbReference>
<reference evidence="3" key="1">
    <citation type="submission" date="2016-11" db="EMBL/GenBank/DDBJ databases">
        <authorList>
            <person name="Varghese N."/>
            <person name="Submissions S."/>
        </authorList>
    </citation>
    <scope>NUCLEOTIDE SEQUENCE [LARGE SCALE GENOMIC DNA]</scope>
    <source>
        <strain evidence="3">UWOS</strain>
    </source>
</reference>
<evidence type="ECO:0000313" key="3">
    <source>
        <dbReference type="Proteomes" id="UP000184275"/>
    </source>
</evidence>
<gene>
    <name evidence="2" type="ORF">SAMN05720469_11435</name>
</gene>
<feature type="signal peptide" evidence="1">
    <location>
        <begin position="1"/>
        <end position="23"/>
    </location>
</feature>
<dbReference type="PROSITE" id="PS51257">
    <property type="entry name" value="PROKAR_LIPOPROTEIN"/>
    <property type="match status" value="1"/>
</dbReference>
<keyword evidence="3" id="KW-1185">Reference proteome</keyword>
<dbReference type="Proteomes" id="UP000184275">
    <property type="component" value="Unassembled WGS sequence"/>
</dbReference>